<dbReference type="SUPFAM" id="SSF109604">
    <property type="entry name" value="HD-domain/PDEase-like"/>
    <property type="match status" value="1"/>
</dbReference>
<organism evidence="1 2">
    <name type="scientific">Prosthecobacter debontii</name>
    <dbReference type="NCBI Taxonomy" id="48467"/>
    <lineage>
        <taxon>Bacteria</taxon>
        <taxon>Pseudomonadati</taxon>
        <taxon>Verrucomicrobiota</taxon>
        <taxon>Verrucomicrobiia</taxon>
        <taxon>Verrucomicrobiales</taxon>
        <taxon>Verrucomicrobiaceae</taxon>
        <taxon>Prosthecobacter</taxon>
    </lineage>
</organism>
<dbReference type="STRING" id="48467.SAMN02745166_04663"/>
<sequence length="140" mass="15365">MSSTDYVLLAEQIATAAHAGQFRRGGEVPYIEHPRAVVSRVGEDWEAQVVAWLHDVLEDCDHTEATLVAAGIPQHLVEAVALLTKTGELPYEDYLEKVAQNPIATKVKIADMISNLADAPTPKQIQKYAKGLHRLARELA</sequence>
<dbReference type="Gene3D" id="1.10.3210.10">
    <property type="entry name" value="Hypothetical protein af1432"/>
    <property type="match status" value="1"/>
</dbReference>
<evidence type="ECO:0008006" key="3">
    <source>
        <dbReference type="Google" id="ProtNLM"/>
    </source>
</evidence>
<dbReference type="AlphaFoldDB" id="A0A1T4YZL1"/>
<accession>A0A1T4YZL1</accession>
<reference evidence="2" key="1">
    <citation type="submission" date="2017-02" db="EMBL/GenBank/DDBJ databases">
        <authorList>
            <person name="Varghese N."/>
            <person name="Submissions S."/>
        </authorList>
    </citation>
    <scope>NUCLEOTIDE SEQUENCE [LARGE SCALE GENOMIC DNA]</scope>
    <source>
        <strain evidence="2">ATCC 700200</strain>
    </source>
</reference>
<dbReference type="RefSeq" id="WP_078815782.1">
    <property type="nucleotide sequence ID" value="NZ_FUYE01000022.1"/>
</dbReference>
<name>A0A1T4YZL1_9BACT</name>
<dbReference type="Proteomes" id="UP000190774">
    <property type="component" value="Unassembled WGS sequence"/>
</dbReference>
<evidence type="ECO:0000313" key="1">
    <source>
        <dbReference type="EMBL" id="SKB07247.1"/>
    </source>
</evidence>
<proteinExistence type="predicted"/>
<protein>
    <recommendedName>
        <fullName evidence="3">HD domain-containing protein</fullName>
    </recommendedName>
</protein>
<dbReference type="OrthoDB" id="9802385at2"/>
<evidence type="ECO:0000313" key="2">
    <source>
        <dbReference type="Proteomes" id="UP000190774"/>
    </source>
</evidence>
<gene>
    <name evidence="1" type="ORF">SAMN02745166_04663</name>
</gene>
<keyword evidence="2" id="KW-1185">Reference proteome</keyword>
<dbReference type="EMBL" id="FUYE01000022">
    <property type="protein sequence ID" value="SKB07247.1"/>
    <property type="molecule type" value="Genomic_DNA"/>
</dbReference>